<dbReference type="Gene3D" id="3.30.390.10">
    <property type="entry name" value="Enolase-like, N-terminal domain"/>
    <property type="match status" value="1"/>
</dbReference>
<evidence type="ECO:0000313" key="3">
    <source>
        <dbReference type="EMBL" id="GFG95226.1"/>
    </source>
</evidence>
<dbReference type="InterPro" id="IPR036849">
    <property type="entry name" value="Enolase-like_C_sf"/>
</dbReference>
<keyword evidence="4" id="KW-1185">Reference proteome</keyword>
<keyword evidence="1" id="KW-0456">Lyase</keyword>
<dbReference type="InterPro" id="IPR013341">
    <property type="entry name" value="Mandelate_racemase_N_dom"/>
</dbReference>
<feature type="domain" description="Mandelate racemase/muconate lactonizing enzyme C-terminal" evidence="2">
    <location>
        <begin position="160"/>
        <end position="252"/>
    </location>
</feature>
<dbReference type="Pfam" id="PF02746">
    <property type="entry name" value="MR_MLE_N"/>
    <property type="match status" value="1"/>
</dbReference>
<dbReference type="Proteomes" id="UP000465301">
    <property type="component" value="Unassembled WGS sequence"/>
</dbReference>
<dbReference type="InterPro" id="IPR029017">
    <property type="entry name" value="Enolase-like_N"/>
</dbReference>
<dbReference type="InterPro" id="IPR034593">
    <property type="entry name" value="DgoD-like"/>
</dbReference>
<reference evidence="3 4" key="1">
    <citation type="journal article" date="2019" name="Emerg. Microbes Infect.">
        <title>Comprehensive subspecies identification of 175 nontuberculous mycobacteria species based on 7547 genomic profiles.</title>
        <authorList>
            <person name="Matsumoto Y."/>
            <person name="Kinjo T."/>
            <person name="Motooka D."/>
            <person name="Nabeya D."/>
            <person name="Jung N."/>
            <person name="Uechi K."/>
            <person name="Horii T."/>
            <person name="Iida T."/>
            <person name="Fujita J."/>
            <person name="Nakamura S."/>
        </authorList>
    </citation>
    <scope>NUCLEOTIDE SEQUENCE [LARGE SCALE GENOMIC DNA]</scope>
    <source>
        <strain evidence="3 4">JCM 30726</strain>
    </source>
</reference>
<dbReference type="SMART" id="SM00922">
    <property type="entry name" value="MR_MLE"/>
    <property type="match status" value="1"/>
</dbReference>
<dbReference type="PANTHER" id="PTHR48080:SF2">
    <property type="entry name" value="D-GALACTONATE DEHYDRATASE"/>
    <property type="match status" value="1"/>
</dbReference>
<organism evidence="3 4">
    <name type="scientific">Mycobacterium timonense</name>
    <dbReference type="NCBI Taxonomy" id="701043"/>
    <lineage>
        <taxon>Bacteria</taxon>
        <taxon>Bacillati</taxon>
        <taxon>Actinomycetota</taxon>
        <taxon>Actinomycetes</taxon>
        <taxon>Mycobacteriales</taxon>
        <taxon>Mycobacteriaceae</taxon>
        <taxon>Mycobacterium</taxon>
        <taxon>Mycobacterium avium complex (MAC)</taxon>
    </lineage>
</organism>
<proteinExistence type="predicted"/>
<dbReference type="Pfam" id="PF13378">
    <property type="entry name" value="MR_MLE_C"/>
    <property type="match status" value="1"/>
</dbReference>
<dbReference type="Gene3D" id="3.20.20.120">
    <property type="entry name" value="Enolase-like C-terminal domain"/>
    <property type="match status" value="1"/>
</dbReference>
<dbReference type="RefSeq" id="WP_163706878.1">
    <property type="nucleotide sequence ID" value="NZ_BLLA01000001.1"/>
</dbReference>
<dbReference type="EMBL" id="BLLA01000001">
    <property type="protein sequence ID" value="GFG95226.1"/>
    <property type="molecule type" value="Genomic_DNA"/>
</dbReference>
<name>A0A7I9Z2Y3_9MYCO</name>
<comment type="caution">
    <text evidence="3">The sequence shown here is derived from an EMBL/GenBank/DDBJ whole genome shotgun (WGS) entry which is preliminary data.</text>
</comment>
<accession>A0A7I9Z2Y3</accession>
<dbReference type="PANTHER" id="PTHR48080">
    <property type="entry name" value="D-GALACTONATE DEHYDRATASE-RELATED"/>
    <property type="match status" value="1"/>
</dbReference>
<dbReference type="InterPro" id="IPR029065">
    <property type="entry name" value="Enolase_C-like"/>
</dbReference>
<dbReference type="CDD" id="cd03316">
    <property type="entry name" value="MR_like"/>
    <property type="match status" value="1"/>
</dbReference>
<dbReference type="SUPFAM" id="SSF51604">
    <property type="entry name" value="Enolase C-terminal domain-like"/>
    <property type="match status" value="1"/>
</dbReference>
<dbReference type="SFLD" id="SFLDS00001">
    <property type="entry name" value="Enolase"/>
    <property type="match status" value="1"/>
</dbReference>
<evidence type="ECO:0000259" key="2">
    <source>
        <dbReference type="SMART" id="SM00922"/>
    </source>
</evidence>
<protein>
    <submittedName>
        <fullName evidence="3">Enolase</fullName>
    </submittedName>
</protein>
<evidence type="ECO:0000256" key="1">
    <source>
        <dbReference type="ARBA" id="ARBA00023239"/>
    </source>
</evidence>
<dbReference type="InterPro" id="IPR013342">
    <property type="entry name" value="Mandelate_racemase_C"/>
</dbReference>
<sequence>MAAITAPIADDRAAVIAKIEAVPLRIPLRADSTPGASLWGDPLIAADSLLVKVTTEDGVEGWGEAFGFSAVDSAKLAVDQLITPLCVGRDATRIGPLMLEIQKKLHVFGRGGALTYGLSAVDIALWDIAGKLADAPLSQLLGGGVTTMPCYASLACYAEPALVRAVVRHAIDAGFAVLKLHEAGMPAIRAAREEAGPDVELIVDAGCPWTLTEAIADADELNAVGLKFLEEPLWPPENFEGLAELRHSTGIPIASGENASTLLEFERMLAAGAVDFVQPSPAKMGGVSELRKVFPLAAAHNTPVMTHSFYDGPGFLAALHATAALGDVDSMIEWRWFELEASIYGDALTPRAGRISVPQGPGLGIDPDPGVISAYRRHTTP</sequence>
<dbReference type="AlphaFoldDB" id="A0A7I9Z2Y3"/>
<evidence type="ECO:0000313" key="4">
    <source>
        <dbReference type="Proteomes" id="UP000465301"/>
    </source>
</evidence>
<gene>
    <name evidence="3" type="ORF">MTIM_11050</name>
</gene>
<dbReference type="GO" id="GO:0016829">
    <property type="term" value="F:lyase activity"/>
    <property type="evidence" value="ECO:0007669"/>
    <property type="project" value="UniProtKB-KW"/>
</dbReference>
<dbReference type="SUPFAM" id="SSF54826">
    <property type="entry name" value="Enolase N-terminal domain-like"/>
    <property type="match status" value="1"/>
</dbReference>